<dbReference type="CDD" id="cd00413">
    <property type="entry name" value="Glyco_hydrolase_16"/>
    <property type="match status" value="1"/>
</dbReference>
<sequence length="427" mass="49721">MKRKKFIQQIGKGLALSTLPMAYTNVAASAAVTPKKPEEKVPDGIYRPEGYHLVWEDDFKSNKLDESEWFYRRDIKMNSAQRPENVSVADGRLLLAMKQEDFLGMRYTGAGIVSKRRWQHGYYEVKAKLTNAKGWHHSFWAQEGTGFLTFSSDRSMEIDIFEMESTKASNHNLWIYPDGWSSRQKKWHSVPNKDLGFDAADDYHIYGYEYTTEGIKFFVDGKITHTIEAPEEDHKHYSLNLWLTVIATQTNVETKLPVYDYIEYIRCYAKDPDAPLPPKWEPAYEKGTTIYIDNSDAWGFNMGDYWEIAAEGNFYGHNYYKYKRKETYNPLRDWALFRPFISEAGNYDIYLRWVAGADRCSKVPLEIWYDGGLKNDTTKSINQQEHNGEWVKIGNYPFRQGWNNLIKLIVRNTGYVIADAAKFVKTS</sequence>
<dbReference type="Pfam" id="PF25275">
    <property type="entry name" value="Golvesin_C"/>
    <property type="match status" value="1"/>
</dbReference>
<gene>
    <name evidence="3" type="ORF">NIASO_14495</name>
</gene>
<dbReference type="GO" id="GO:0005975">
    <property type="term" value="P:carbohydrate metabolic process"/>
    <property type="evidence" value="ECO:0007669"/>
    <property type="project" value="InterPro"/>
</dbReference>
<evidence type="ECO:0000313" key="3">
    <source>
        <dbReference type="EMBL" id="AHF17803.1"/>
    </source>
</evidence>
<dbReference type="HOGENOM" id="CLU_642247_0_0_10"/>
<dbReference type="InterPro" id="IPR000757">
    <property type="entry name" value="Beta-glucanase-like"/>
</dbReference>
<evidence type="ECO:0000259" key="2">
    <source>
        <dbReference type="PROSITE" id="PS51762"/>
    </source>
</evidence>
<dbReference type="AlphaFoldDB" id="W0F7M2"/>
<evidence type="ECO:0000313" key="4">
    <source>
        <dbReference type="Proteomes" id="UP000003586"/>
    </source>
</evidence>
<dbReference type="eggNOG" id="COG2730">
    <property type="taxonomic scope" value="Bacteria"/>
</dbReference>
<dbReference type="SUPFAM" id="SSF49899">
    <property type="entry name" value="Concanavalin A-like lectins/glucanases"/>
    <property type="match status" value="1"/>
</dbReference>
<dbReference type="EMBL" id="CP007035">
    <property type="protein sequence ID" value="AHF17803.1"/>
    <property type="molecule type" value="Genomic_DNA"/>
</dbReference>
<dbReference type="Gene3D" id="2.60.120.200">
    <property type="match status" value="1"/>
</dbReference>
<dbReference type="KEGG" id="nso:NIASO_14495"/>
<organism evidence="3 4">
    <name type="scientific">Niabella soli DSM 19437</name>
    <dbReference type="NCBI Taxonomy" id="929713"/>
    <lineage>
        <taxon>Bacteria</taxon>
        <taxon>Pseudomonadati</taxon>
        <taxon>Bacteroidota</taxon>
        <taxon>Chitinophagia</taxon>
        <taxon>Chitinophagales</taxon>
        <taxon>Chitinophagaceae</taxon>
        <taxon>Niabella</taxon>
    </lineage>
</organism>
<dbReference type="PANTHER" id="PTHR10963">
    <property type="entry name" value="GLYCOSYL HYDROLASE-RELATED"/>
    <property type="match status" value="1"/>
</dbReference>
<dbReference type="Proteomes" id="UP000003586">
    <property type="component" value="Chromosome"/>
</dbReference>
<keyword evidence="4" id="KW-1185">Reference proteome</keyword>
<dbReference type="PANTHER" id="PTHR10963:SF55">
    <property type="entry name" value="GLYCOSIDE HYDROLASE FAMILY 16 PROTEIN"/>
    <property type="match status" value="1"/>
</dbReference>
<reference evidence="3 4" key="1">
    <citation type="submission" date="2013-12" db="EMBL/GenBank/DDBJ databases">
        <authorList>
            <consortium name="DOE Joint Genome Institute"/>
            <person name="Eisen J."/>
            <person name="Huntemann M."/>
            <person name="Han J."/>
            <person name="Chen A."/>
            <person name="Kyrpides N."/>
            <person name="Mavromatis K."/>
            <person name="Markowitz V."/>
            <person name="Palaniappan K."/>
            <person name="Ivanova N."/>
            <person name="Schaumberg A."/>
            <person name="Pati A."/>
            <person name="Liolios K."/>
            <person name="Nordberg H.P."/>
            <person name="Cantor M.N."/>
            <person name="Hua S.X."/>
            <person name="Woyke T."/>
        </authorList>
    </citation>
    <scope>NUCLEOTIDE SEQUENCE [LARGE SCALE GENOMIC DNA]</scope>
    <source>
        <strain evidence="4">DSM 19437</strain>
    </source>
</reference>
<dbReference type="Pfam" id="PF00722">
    <property type="entry name" value="Glyco_hydro_16"/>
    <property type="match status" value="1"/>
</dbReference>
<dbReference type="InterPro" id="IPR033803">
    <property type="entry name" value="CBD-like_Golvesin-Xly"/>
</dbReference>
<dbReference type="InterPro" id="IPR050546">
    <property type="entry name" value="Glycosyl_Hydrlase_16"/>
</dbReference>
<dbReference type="STRING" id="929713.NIASO_14495"/>
<dbReference type="PROSITE" id="PS51762">
    <property type="entry name" value="GH16_2"/>
    <property type="match status" value="1"/>
</dbReference>
<evidence type="ECO:0000256" key="1">
    <source>
        <dbReference type="ARBA" id="ARBA00006865"/>
    </source>
</evidence>
<proteinExistence type="inferred from homology"/>
<comment type="similarity">
    <text evidence="1">Belongs to the glycosyl hydrolase 16 family.</text>
</comment>
<dbReference type="GO" id="GO:0004553">
    <property type="term" value="F:hydrolase activity, hydrolyzing O-glycosyl compounds"/>
    <property type="evidence" value="ECO:0007669"/>
    <property type="project" value="InterPro"/>
</dbReference>
<accession>W0F7M2</accession>
<name>W0F7M2_9BACT</name>
<protein>
    <recommendedName>
        <fullName evidence="2">GH16 domain-containing protein</fullName>
    </recommendedName>
</protein>
<dbReference type="InterPro" id="IPR013320">
    <property type="entry name" value="ConA-like_dom_sf"/>
</dbReference>
<dbReference type="eggNOG" id="COG2273">
    <property type="taxonomic scope" value="Bacteria"/>
</dbReference>
<feature type="domain" description="GH16" evidence="2">
    <location>
        <begin position="57"/>
        <end position="273"/>
    </location>
</feature>